<dbReference type="AlphaFoldDB" id="A0A3N2APK8"/>
<keyword evidence="4" id="KW-0378">Hydrolase</keyword>
<dbReference type="GO" id="GO:0019363">
    <property type="term" value="P:pyridine nucleotide biosynthetic process"/>
    <property type="evidence" value="ECO:0007669"/>
    <property type="project" value="UniProtKB-KW"/>
</dbReference>
<keyword evidence="2" id="KW-0662">Pyridine nucleotide biosynthesis</keyword>
<evidence type="ECO:0000256" key="4">
    <source>
        <dbReference type="ARBA" id="ARBA00022801"/>
    </source>
</evidence>
<comment type="caution">
    <text evidence="9">The sequence shown here is derived from an EMBL/GenBank/DDBJ whole genome shotgun (WGS) entry which is preliminary data.</text>
</comment>
<evidence type="ECO:0000313" key="9">
    <source>
        <dbReference type="EMBL" id="ROR64991.1"/>
    </source>
</evidence>
<comment type="pathway">
    <text evidence="5">Cofactor biosynthesis; nicotinate biosynthesis; nicotinate from nicotinamide: step 1/1.</text>
</comment>
<accession>A0A3N2APK8</accession>
<evidence type="ECO:0000256" key="3">
    <source>
        <dbReference type="ARBA" id="ARBA00022723"/>
    </source>
</evidence>
<feature type="domain" description="Isochorismatase-like" evidence="8">
    <location>
        <begin position="5"/>
        <end position="187"/>
    </location>
</feature>
<proteinExistence type="inferred from homology"/>
<evidence type="ECO:0000256" key="6">
    <source>
        <dbReference type="ARBA" id="ARBA00039017"/>
    </source>
</evidence>
<dbReference type="InterPro" id="IPR000868">
    <property type="entry name" value="Isochorismatase-like_dom"/>
</dbReference>
<evidence type="ECO:0000256" key="7">
    <source>
        <dbReference type="ARBA" id="ARBA00043224"/>
    </source>
</evidence>
<dbReference type="Pfam" id="PF00857">
    <property type="entry name" value="Isochorismatase"/>
    <property type="match status" value="1"/>
</dbReference>
<evidence type="ECO:0000259" key="8">
    <source>
        <dbReference type="Pfam" id="PF00857"/>
    </source>
</evidence>
<keyword evidence="3" id="KW-0479">Metal-binding</keyword>
<keyword evidence="10" id="KW-1185">Reference proteome</keyword>
<dbReference type="PANTHER" id="PTHR11080:SF2">
    <property type="entry name" value="LD05707P"/>
    <property type="match status" value="1"/>
</dbReference>
<dbReference type="InterPro" id="IPR052347">
    <property type="entry name" value="Isochorismatase_Nicotinamidase"/>
</dbReference>
<name>A0A3N2APK8_9MICO</name>
<dbReference type="PANTHER" id="PTHR11080">
    <property type="entry name" value="PYRAZINAMIDASE/NICOTINAMIDASE"/>
    <property type="match status" value="1"/>
</dbReference>
<organism evidence="9 10">
    <name type="scientific">Agrococcus jenensis</name>
    <dbReference type="NCBI Taxonomy" id="46353"/>
    <lineage>
        <taxon>Bacteria</taxon>
        <taxon>Bacillati</taxon>
        <taxon>Actinomycetota</taxon>
        <taxon>Actinomycetes</taxon>
        <taxon>Micrococcales</taxon>
        <taxon>Microbacteriaceae</taxon>
        <taxon>Agrococcus</taxon>
    </lineage>
</organism>
<comment type="similarity">
    <text evidence="1">Belongs to the isochorismatase family.</text>
</comment>
<evidence type="ECO:0000313" key="10">
    <source>
        <dbReference type="Proteomes" id="UP000275456"/>
    </source>
</evidence>
<gene>
    <name evidence="9" type="ORF">EDD26_0343</name>
</gene>
<dbReference type="RefSeq" id="WP_123696135.1">
    <property type="nucleotide sequence ID" value="NZ_RKHJ01000001.1"/>
</dbReference>
<dbReference type="OrthoDB" id="9791276at2"/>
<evidence type="ECO:0000256" key="2">
    <source>
        <dbReference type="ARBA" id="ARBA00022642"/>
    </source>
</evidence>
<dbReference type="Proteomes" id="UP000275456">
    <property type="component" value="Unassembled WGS sequence"/>
</dbReference>
<evidence type="ECO:0000256" key="1">
    <source>
        <dbReference type="ARBA" id="ARBA00006336"/>
    </source>
</evidence>
<sequence length="190" mass="19545">MTRGILIVDVQNDFTEGGALATDGGAAVAAAITEHLRAHAYDLVAASRDWHDATGDNGGHFAPGAPDFVDTWPVHCVAGSPGAEYHPALDALAIDVHVKKGQGKPAYSAFEGVTDDGETLDEVLAEQGIDELDVVGIATDYCVKSSALDAALAGIKVRVIDGLTSAVAAESRATALDELRDAGVEVVARP</sequence>
<reference evidence="9 10" key="1">
    <citation type="submission" date="2018-11" db="EMBL/GenBank/DDBJ databases">
        <title>Sequencing the genomes of 1000 actinobacteria strains.</title>
        <authorList>
            <person name="Klenk H.-P."/>
        </authorList>
    </citation>
    <scope>NUCLEOTIDE SEQUENCE [LARGE SCALE GENOMIC DNA]</scope>
    <source>
        <strain evidence="9 10">DSM 9580</strain>
    </source>
</reference>
<protein>
    <recommendedName>
        <fullName evidence="6">nicotinamidase</fullName>
        <ecNumber evidence="6">3.5.1.19</ecNumber>
    </recommendedName>
    <alternativeName>
        <fullName evidence="7">Nicotinamide deamidase</fullName>
    </alternativeName>
</protein>
<dbReference type="SUPFAM" id="SSF52499">
    <property type="entry name" value="Isochorismatase-like hydrolases"/>
    <property type="match status" value="1"/>
</dbReference>
<dbReference type="InterPro" id="IPR036380">
    <property type="entry name" value="Isochorismatase-like_sf"/>
</dbReference>
<dbReference type="GO" id="GO:0008936">
    <property type="term" value="F:nicotinamidase activity"/>
    <property type="evidence" value="ECO:0007669"/>
    <property type="project" value="UniProtKB-EC"/>
</dbReference>
<dbReference type="EC" id="3.5.1.19" evidence="6"/>
<dbReference type="Gene3D" id="3.40.50.850">
    <property type="entry name" value="Isochorismatase-like"/>
    <property type="match status" value="1"/>
</dbReference>
<dbReference type="GO" id="GO:0046872">
    <property type="term" value="F:metal ion binding"/>
    <property type="evidence" value="ECO:0007669"/>
    <property type="project" value="UniProtKB-KW"/>
</dbReference>
<dbReference type="EMBL" id="RKHJ01000001">
    <property type="protein sequence ID" value="ROR64991.1"/>
    <property type="molecule type" value="Genomic_DNA"/>
</dbReference>
<evidence type="ECO:0000256" key="5">
    <source>
        <dbReference type="ARBA" id="ARBA00037900"/>
    </source>
</evidence>